<protein>
    <recommendedName>
        <fullName evidence="4">F-box domain-containing protein</fullName>
    </recommendedName>
</protein>
<accession>A0A8H7DRZ8</accession>
<feature type="transmembrane region" description="Helical" evidence="1">
    <location>
        <begin position="321"/>
        <end position="344"/>
    </location>
</feature>
<evidence type="ECO:0000313" key="2">
    <source>
        <dbReference type="EMBL" id="KAF7424046.1"/>
    </source>
</evidence>
<organism evidence="2 3">
    <name type="scientific">Pleurotus ostreatus</name>
    <name type="common">Oyster mushroom</name>
    <name type="synonym">White-rot fungus</name>
    <dbReference type="NCBI Taxonomy" id="5322"/>
    <lineage>
        <taxon>Eukaryota</taxon>
        <taxon>Fungi</taxon>
        <taxon>Dikarya</taxon>
        <taxon>Basidiomycota</taxon>
        <taxon>Agaricomycotina</taxon>
        <taxon>Agaricomycetes</taxon>
        <taxon>Agaricomycetidae</taxon>
        <taxon>Agaricales</taxon>
        <taxon>Pleurotineae</taxon>
        <taxon>Pleurotaceae</taxon>
        <taxon>Pleurotus</taxon>
    </lineage>
</organism>
<dbReference type="OrthoDB" id="3012517at2759"/>
<dbReference type="AlphaFoldDB" id="A0A8H7DRZ8"/>
<dbReference type="Proteomes" id="UP000623687">
    <property type="component" value="Unassembled WGS sequence"/>
</dbReference>
<keyword evidence="1" id="KW-0472">Membrane</keyword>
<dbReference type="RefSeq" id="XP_036628240.1">
    <property type="nucleotide sequence ID" value="XM_036778851.1"/>
</dbReference>
<evidence type="ECO:0008006" key="4">
    <source>
        <dbReference type="Google" id="ProtNLM"/>
    </source>
</evidence>
<keyword evidence="3" id="KW-1185">Reference proteome</keyword>
<gene>
    <name evidence="2" type="ORF">PC9H_009347</name>
</gene>
<evidence type="ECO:0000256" key="1">
    <source>
        <dbReference type="SAM" id="Phobius"/>
    </source>
</evidence>
<keyword evidence="1" id="KW-0812">Transmembrane</keyword>
<proteinExistence type="predicted"/>
<keyword evidence="1" id="KW-1133">Transmembrane helix</keyword>
<dbReference type="EMBL" id="JACETU010000007">
    <property type="protein sequence ID" value="KAF7424046.1"/>
    <property type="molecule type" value="Genomic_DNA"/>
</dbReference>
<sequence>MFPNQTADQRLAMVPEILSQIFEGSWRGEQVRSARVSRFWCNLVLNLIWKRLDDLGVLFRLLAPLTPSNGVIAFTRALTSKDWARFNYYANFYEGDDSHAITMLAEALPRLSSLESLTLPICWFTPAVVDAAASSEHHAITYRELSTITRLTALQSDGIRHTMPLQLVADDIIAIARALPNLSDLSLNPALDVAAASTLVVSVLSPPCDLCLISLGLYLNAANEHIPPPPSIDEELQQAVPEKVGFASLRKLTVWFSSLASPVPLAVYLSNILPPGCVLIFGSYGELRPEEPGPTAYSYVQASASPRDANWSIASRPRCSLSLTLTGLSMVTIDLASFLFFIYIGTAHINMMPAAASCAQAL</sequence>
<comment type="caution">
    <text evidence="2">The sequence shown here is derived from an EMBL/GenBank/DDBJ whole genome shotgun (WGS) entry which is preliminary data.</text>
</comment>
<name>A0A8H7DRZ8_PLEOS</name>
<reference evidence="2" key="1">
    <citation type="submission" date="2019-07" db="EMBL/GenBank/DDBJ databases">
        <authorList>
            <person name="Palmer J.M."/>
        </authorList>
    </citation>
    <scope>NUCLEOTIDE SEQUENCE</scope>
    <source>
        <strain evidence="2">PC9</strain>
    </source>
</reference>
<dbReference type="VEuPathDB" id="FungiDB:PC9H_009347"/>
<dbReference type="GeneID" id="59379165"/>
<evidence type="ECO:0000313" key="3">
    <source>
        <dbReference type="Proteomes" id="UP000623687"/>
    </source>
</evidence>